<dbReference type="OrthoDB" id="9931670at2"/>
<evidence type="ECO:0000313" key="4">
    <source>
        <dbReference type="Proteomes" id="UP000184069"/>
    </source>
</evidence>
<dbReference type="EMBL" id="FRBM01000001">
    <property type="protein sequence ID" value="SHK82975.1"/>
    <property type="molecule type" value="Genomic_DNA"/>
</dbReference>
<evidence type="ECO:0000313" key="3">
    <source>
        <dbReference type="Proteomes" id="UP000093508"/>
    </source>
</evidence>
<organism evidence="2 4">
    <name type="scientific">Chryseobacterium contaminans</name>
    <dbReference type="NCBI Taxonomy" id="1423959"/>
    <lineage>
        <taxon>Bacteria</taxon>
        <taxon>Pseudomonadati</taxon>
        <taxon>Bacteroidota</taxon>
        <taxon>Flavobacteriia</taxon>
        <taxon>Flavobacteriales</taxon>
        <taxon>Weeksellaceae</taxon>
        <taxon>Chryseobacterium group</taxon>
        <taxon>Chryseobacterium</taxon>
    </lineage>
</organism>
<evidence type="ECO:0000313" key="2">
    <source>
        <dbReference type="EMBL" id="SHK82975.1"/>
    </source>
</evidence>
<keyword evidence="3" id="KW-1185">Reference proteome</keyword>
<dbReference type="Proteomes" id="UP000093508">
    <property type="component" value="Unassembled WGS sequence"/>
</dbReference>
<dbReference type="RefSeq" id="WP_066690396.1">
    <property type="nucleotide sequence ID" value="NZ_FRBM01000001.1"/>
</dbReference>
<sequence>MEVKTIKLTEVEIMDIYHGLIIAMKQLDLYKNGKGSDSRLADRLESISRKLEKQSRKTESKST</sequence>
<reference evidence="2 4" key="2">
    <citation type="submission" date="2016-11" db="EMBL/GenBank/DDBJ databases">
        <authorList>
            <person name="Jaros S."/>
            <person name="Januszkiewicz K."/>
            <person name="Wedrychowicz H."/>
        </authorList>
    </citation>
    <scope>NUCLEOTIDE SEQUENCE [LARGE SCALE GENOMIC DNA]</scope>
    <source>
        <strain evidence="2 4">DSM 27621</strain>
    </source>
</reference>
<reference evidence="1 3" key="1">
    <citation type="submission" date="2016-07" db="EMBL/GenBank/DDBJ databases">
        <authorList>
            <person name="Jeong J.-J."/>
            <person name="Kim D.W."/>
            <person name="Sang M.K."/>
            <person name="Choi I.-G."/>
            <person name="Kim K.D."/>
        </authorList>
    </citation>
    <scope>NUCLEOTIDE SEQUENCE [LARGE SCALE GENOMIC DNA]</scope>
    <source>
        <strain evidence="1 3">C-26</strain>
    </source>
</reference>
<gene>
    <name evidence="1" type="ORF">BBH99_00280</name>
    <name evidence="2" type="ORF">SAMN05444407_101290</name>
</gene>
<accession>A0A1M6VNR3</accession>
<evidence type="ECO:0000313" key="1">
    <source>
        <dbReference type="EMBL" id="OCA80574.1"/>
    </source>
</evidence>
<dbReference type="AlphaFoldDB" id="A0A1M6VNR3"/>
<dbReference type="Proteomes" id="UP000184069">
    <property type="component" value="Unassembled WGS sequence"/>
</dbReference>
<name>A0A1M6VNR3_9FLAO</name>
<proteinExistence type="predicted"/>
<dbReference type="EMBL" id="MAYF01000001">
    <property type="protein sequence ID" value="OCA80574.1"/>
    <property type="molecule type" value="Genomic_DNA"/>
</dbReference>
<protein>
    <submittedName>
        <fullName evidence="2">Uncharacterized protein</fullName>
    </submittedName>
</protein>